<evidence type="ECO:0000313" key="4">
    <source>
        <dbReference type="EMBL" id="TWH23097.1"/>
    </source>
</evidence>
<dbReference type="Pfam" id="PF05305">
    <property type="entry name" value="DUF732"/>
    <property type="match status" value="1"/>
</dbReference>
<accession>A0A562EM86</accession>
<feature type="domain" description="DUF732" evidence="3">
    <location>
        <begin position="105"/>
        <end position="184"/>
    </location>
</feature>
<evidence type="ECO:0000256" key="1">
    <source>
        <dbReference type="SAM" id="MobiDB-lite"/>
    </source>
</evidence>
<gene>
    <name evidence="4" type="ORF">L618_001400000710</name>
</gene>
<dbReference type="RefSeq" id="WP_145691278.1">
    <property type="nucleotide sequence ID" value="NZ_VLJT01000011.1"/>
</dbReference>
<sequence length="185" mass="17847">MPSRTRSRSTRVLGALAAALTATAVLSACGSDDSTATNTPTTSAATETSTSASTSAAETSTGAAGAESTDEAETSDASPAPSSPDAGEDTGAGTGAAPAPTPGAQAFLDGLRAEGVEPSDETGAVNIADYICSAQAQGGSPEEIKVFVTALVGSDAAAGGVELSEEQASSTADTYIAVAGETYCN</sequence>
<comment type="caution">
    <text evidence="4">The sequence shown here is derived from an EMBL/GenBank/DDBJ whole genome shotgun (WGS) entry which is preliminary data.</text>
</comment>
<feature type="chain" id="PRO_5039121401" evidence="2">
    <location>
        <begin position="28"/>
        <end position="185"/>
    </location>
</feature>
<protein>
    <submittedName>
        <fullName evidence="4">Uncharacterized protein DUF732</fullName>
    </submittedName>
</protein>
<feature type="region of interest" description="Disordered" evidence="1">
    <location>
        <begin position="28"/>
        <end position="106"/>
    </location>
</feature>
<evidence type="ECO:0000313" key="5">
    <source>
        <dbReference type="Proteomes" id="UP000317573"/>
    </source>
</evidence>
<dbReference type="InterPro" id="IPR007969">
    <property type="entry name" value="DUF732"/>
</dbReference>
<dbReference type="PROSITE" id="PS51257">
    <property type="entry name" value="PROKAR_LIPOPROTEIN"/>
    <property type="match status" value="1"/>
</dbReference>
<evidence type="ECO:0000256" key="2">
    <source>
        <dbReference type="SAM" id="SignalP"/>
    </source>
</evidence>
<reference evidence="4 5" key="1">
    <citation type="submission" date="2019-07" db="EMBL/GenBank/DDBJ databases">
        <title>Genome sequencing of lignin-degrading bacterial isolates.</title>
        <authorList>
            <person name="Gladden J."/>
        </authorList>
    </citation>
    <scope>NUCLEOTIDE SEQUENCE [LARGE SCALE GENOMIC DNA]</scope>
    <source>
        <strain evidence="4 5">J45</strain>
    </source>
</reference>
<keyword evidence="2" id="KW-0732">Signal</keyword>
<dbReference type="EMBL" id="VLJT01000011">
    <property type="protein sequence ID" value="TWH23097.1"/>
    <property type="molecule type" value="Genomic_DNA"/>
</dbReference>
<proteinExistence type="predicted"/>
<dbReference type="Proteomes" id="UP000317573">
    <property type="component" value="Unassembled WGS sequence"/>
</dbReference>
<feature type="compositionally biased region" description="Low complexity" evidence="1">
    <location>
        <begin position="28"/>
        <end position="67"/>
    </location>
</feature>
<feature type="compositionally biased region" description="Low complexity" evidence="1">
    <location>
        <begin position="75"/>
        <end position="104"/>
    </location>
</feature>
<evidence type="ECO:0000259" key="3">
    <source>
        <dbReference type="Pfam" id="PF05305"/>
    </source>
</evidence>
<feature type="signal peptide" evidence="2">
    <location>
        <begin position="1"/>
        <end position="27"/>
    </location>
</feature>
<dbReference type="AlphaFoldDB" id="A0A562EM86"/>
<organism evidence="4 5">
    <name type="scientific">Rhodococcus rhodochrous J45</name>
    <dbReference type="NCBI Taxonomy" id="935266"/>
    <lineage>
        <taxon>Bacteria</taxon>
        <taxon>Bacillati</taxon>
        <taxon>Actinomycetota</taxon>
        <taxon>Actinomycetes</taxon>
        <taxon>Mycobacteriales</taxon>
        <taxon>Nocardiaceae</taxon>
        <taxon>Rhodococcus</taxon>
    </lineage>
</organism>
<name>A0A562EM86_RHORH</name>